<dbReference type="Proteomes" id="UP000595437">
    <property type="component" value="Chromosome 7"/>
</dbReference>
<proteinExistence type="predicted"/>
<keyword evidence="2" id="KW-1185">Reference proteome</keyword>
<organism evidence="1 2">
    <name type="scientific">Caligus rogercresseyi</name>
    <name type="common">Sea louse</name>
    <dbReference type="NCBI Taxonomy" id="217165"/>
    <lineage>
        <taxon>Eukaryota</taxon>
        <taxon>Metazoa</taxon>
        <taxon>Ecdysozoa</taxon>
        <taxon>Arthropoda</taxon>
        <taxon>Crustacea</taxon>
        <taxon>Multicrustacea</taxon>
        <taxon>Hexanauplia</taxon>
        <taxon>Copepoda</taxon>
        <taxon>Siphonostomatoida</taxon>
        <taxon>Caligidae</taxon>
        <taxon>Caligus</taxon>
    </lineage>
</organism>
<sequence length="73" mass="8145">EAMGIDVGNCRATADYFVVISQVLRLNSSSVCIVKRKCDILEEVMVLVPSPLAIILEMHDILHFRRGIPYPTS</sequence>
<evidence type="ECO:0000313" key="1">
    <source>
        <dbReference type="EMBL" id="QQP50631.1"/>
    </source>
</evidence>
<protein>
    <submittedName>
        <fullName evidence="1">Uncharacterized protein</fullName>
    </submittedName>
</protein>
<accession>A0A7T8HIH6</accession>
<dbReference type="EMBL" id="CP045896">
    <property type="protein sequence ID" value="QQP50631.1"/>
    <property type="molecule type" value="Genomic_DNA"/>
</dbReference>
<name>A0A7T8HIH6_CALRO</name>
<feature type="non-terminal residue" evidence="1">
    <location>
        <position position="73"/>
    </location>
</feature>
<feature type="non-terminal residue" evidence="1">
    <location>
        <position position="1"/>
    </location>
</feature>
<evidence type="ECO:0000313" key="2">
    <source>
        <dbReference type="Proteomes" id="UP000595437"/>
    </source>
</evidence>
<gene>
    <name evidence="1" type="ORF">FKW44_011691</name>
</gene>
<dbReference type="AlphaFoldDB" id="A0A7T8HIH6"/>
<reference evidence="2" key="1">
    <citation type="submission" date="2021-01" db="EMBL/GenBank/DDBJ databases">
        <title>Caligus Genome Assembly.</title>
        <authorList>
            <person name="Gallardo-Escarate C."/>
        </authorList>
    </citation>
    <scope>NUCLEOTIDE SEQUENCE [LARGE SCALE GENOMIC DNA]</scope>
</reference>